<protein>
    <submittedName>
        <fullName evidence="2">Uncharacterized protein</fullName>
    </submittedName>
</protein>
<name>A0AA88GRN9_NAELO</name>
<sequence length="181" mass="20427">MPNNNEEIDSTLGASELTPTTASSSLQPTTPLSAISNVYQSPLDHNNSDHHDDHHDNRSDYYGRELSDYSSSTMSNENSSTITNHPLNNNRNSINNSDHDHYNINDRNTTTTRRQTNRLDFTASTPAASSTSTQSHAPSFQTPTNTSTIFNNDFFQNQEVRRMHKQLHSILSDLFSEHHHL</sequence>
<evidence type="ECO:0000313" key="3">
    <source>
        <dbReference type="Proteomes" id="UP000816034"/>
    </source>
</evidence>
<gene>
    <name evidence="2" type="ORF">C9374_002936</name>
</gene>
<feature type="compositionally biased region" description="Low complexity" evidence="1">
    <location>
        <begin position="68"/>
        <end position="96"/>
    </location>
</feature>
<feature type="compositionally biased region" description="Polar residues" evidence="1">
    <location>
        <begin position="17"/>
        <end position="40"/>
    </location>
</feature>
<dbReference type="AlphaFoldDB" id="A0AA88GRN9"/>
<accession>A0AA88GRN9</accession>
<comment type="caution">
    <text evidence="2">The sequence shown here is derived from an EMBL/GenBank/DDBJ whole genome shotgun (WGS) entry which is preliminary data.</text>
</comment>
<feature type="compositionally biased region" description="Low complexity" evidence="1">
    <location>
        <begin position="105"/>
        <end position="114"/>
    </location>
</feature>
<dbReference type="RefSeq" id="XP_044549780.1">
    <property type="nucleotide sequence ID" value="XM_044692408.1"/>
</dbReference>
<dbReference type="GeneID" id="68095391"/>
<evidence type="ECO:0000256" key="1">
    <source>
        <dbReference type="SAM" id="MobiDB-lite"/>
    </source>
</evidence>
<feature type="compositionally biased region" description="Low complexity" evidence="1">
    <location>
        <begin position="122"/>
        <end position="139"/>
    </location>
</feature>
<keyword evidence="3" id="KW-1185">Reference proteome</keyword>
<dbReference type="EMBL" id="PYSW02000017">
    <property type="protein sequence ID" value="KAG2385787.1"/>
    <property type="molecule type" value="Genomic_DNA"/>
</dbReference>
<organism evidence="2 3">
    <name type="scientific">Naegleria lovaniensis</name>
    <name type="common">Amoeba</name>
    <dbReference type="NCBI Taxonomy" id="51637"/>
    <lineage>
        <taxon>Eukaryota</taxon>
        <taxon>Discoba</taxon>
        <taxon>Heterolobosea</taxon>
        <taxon>Tetramitia</taxon>
        <taxon>Eutetramitia</taxon>
        <taxon>Vahlkampfiidae</taxon>
        <taxon>Naegleria</taxon>
    </lineage>
</organism>
<feature type="region of interest" description="Disordered" evidence="1">
    <location>
        <begin position="1"/>
        <end position="146"/>
    </location>
</feature>
<feature type="compositionally biased region" description="Basic and acidic residues" evidence="1">
    <location>
        <begin position="46"/>
        <end position="67"/>
    </location>
</feature>
<reference evidence="2 3" key="1">
    <citation type="journal article" date="2018" name="BMC Genomics">
        <title>The genome of Naegleria lovaniensis, the basis for a comparative approach to unravel pathogenicity factors of the human pathogenic amoeba N. fowleri.</title>
        <authorList>
            <person name="Liechti N."/>
            <person name="Schurch N."/>
            <person name="Bruggmann R."/>
            <person name="Wittwer M."/>
        </authorList>
    </citation>
    <scope>NUCLEOTIDE SEQUENCE [LARGE SCALE GENOMIC DNA]</scope>
    <source>
        <strain evidence="2 3">ATCC 30569</strain>
    </source>
</reference>
<dbReference type="Proteomes" id="UP000816034">
    <property type="component" value="Unassembled WGS sequence"/>
</dbReference>
<proteinExistence type="predicted"/>
<evidence type="ECO:0000313" key="2">
    <source>
        <dbReference type="EMBL" id="KAG2385787.1"/>
    </source>
</evidence>